<dbReference type="Gene3D" id="3.10.450.50">
    <property type="match status" value="1"/>
</dbReference>
<dbReference type="AlphaFoldDB" id="A0A7S2F2T3"/>
<dbReference type="EMBL" id="HBGR01001691">
    <property type="protein sequence ID" value="CAD9368636.1"/>
    <property type="molecule type" value="Transcribed_RNA"/>
</dbReference>
<protein>
    <submittedName>
        <fullName evidence="1">Uncharacterized protein</fullName>
    </submittedName>
</protein>
<organism evidence="1">
    <name type="scientific">Pycnococcus provasolii</name>
    <dbReference type="NCBI Taxonomy" id="41880"/>
    <lineage>
        <taxon>Eukaryota</taxon>
        <taxon>Viridiplantae</taxon>
        <taxon>Chlorophyta</taxon>
        <taxon>Pseudoscourfieldiophyceae</taxon>
        <taxon>Pseudoscourfieldiales</taxon>
        <taxon>Pycnococcaceae</taxon>
        <taxon>Pycnococcus</taxon>
    </lineage>
</organism>
<accession>A0A7S2F2T3</accession>
<evidence type="ECO:0000313" key="1">
    <source>
        <dbReference type="EMBL" id="CAD9368636.1"/>
    </source>
</evidence>
<sequence>MDANFPITPDELIERTNEILKRGVGEMADDLALDFQFVGPVVGPLAKEEFLKAIGTFDVTTGFPDMQSNYYHFRVDPFEPDRVWFTSRPVGRHTGTFAGSIEPTGIRVVCPPQAMSMTFNRQGEVKKFTVGAVMDRTAENNTGGLGGMFAFFYAVGSPLPFPEAKPWKMSKRYRFFTGLGRIFGGGGSK</sequence>
<name>A0A7S2F2T3_9CHLO</name>
<gene>
    <name evidence="1" type="ORF">PPRO1471_LOCUS1120</name>
</gene>
<proteinExistence type="predicted"/>
<reference evidence="1" key="1">
    <citation type="submission" date="2021-01" db="EMBL/GenBank/DDBJ databases">
        <authorList>
            <person name="Corre E."/>
            <person name="Pelletier E."/>
            <person name="Niang G."/>
            <person name="Scheremetjew M."/>
            <person name="Finn R."/>
            <person name="Kale V."/>
            <person name="Holt S."/>
            <person name="Cochrane G."/>
            <person name="Meng A."/>
            <person name="Brown T."/>
            <person name="Cohen L."/>
        </authorList>
    </citation>
    <scope>NUCLEOTIDE SEQUENCE</scope>
    <source>
        <strain evidence="1">RCC733</strain>
    </source>
</reference>